<gene>
    <name evidence="2" type="ORF">g.46057</name>
</gene>
<feature type="domain" description="Apple" evidence="1">
    <location>
        <begin position="42"/>
        <end position="106"/>
    </location>
</feature>
<organism evidence="2">
    <name type="scientific">Cuerna arida</name>
    <dbReference type="NCBI Taxonomy" id="1464854"/>
    <lineage>
        <taxon>Eukaryota</taxon>
        <taxon>Metazoa</taxon>
        <taxon>Ecdysozoa</taxon>
        <taxon>Arthropoda</taxon>
        <taxon>Hexapoda</taxon>
        <taxon>Insecta</taxon>
        <taxon>Pterygota</taxon>
        <taxon>Neoptera</taxon>
        <taxon>Paraneoptera</taxon>
        <taxon>Hemiptera</taxon>
        <taxon>Auchenorrhyncha</taxon>
        <taxon>Membracoidea</taxon>
        <taxon>Cicadellidae</taxon>
        <taxon>Cicadellinae</taxon>
        <taxon>Proconiini</taxon>
        <taxon>Cuerna</taxon>
    </lineage>
</organism>
<protein>
    <recommendedName>
        <fullName evidence="1">Apple domain-containing protein</fullName>
    </recommendedName>
</protein>
<proteinExistence type="predicted"/>
<accession>A0A1B6FYA0</accession>
<dbReference type="PROSITE" id="PS50948">
    <property type="entry name" value="PAN"/>
    <property type="match status" value="1"/>
</dbReference>
<reference evidence="2" key="1">
    <citation type="submission" date="2015-11" db="EMBL/GenBank/DDBJ databases">
        <title>De novo transcriptome assembly of four potential Pierce s Disease insect vectors from Arizona vineyards.</title>
        <authorList>
            <person name="Tassone E.E."/>
        </authorList>
    </citation>
    <scope>NUCLEOTIDE SEQUENCE</scope>
</reference>
<sequence>MGAGVGEGAVYRASVLLLLTATVHVLPAHATGHLLALPGLECYDRVAIGRRLNSSDVSKTLTARTVKQCELECERDMCNGYSFGIASRGNGTCEISIGVPESSPIE</sequence>
<name>A0A1B6FYA0_9HEMI</name>
<evidence type="ECO:0000313" key="2">
    <source>
        <dbReference type="EMBL" id="JAS55111.1"/>
    </source>
</evidence>
<dbReference type="EMBL" id="GECZ01014658">
    <property type="protein sequence ID" value="JAS55111.1"/>
    <property type="molecule type" value="Transcribed_RNA"/>
</dbReference>
<dbReference type="AlphaFoldDB" id="A0A1B6FYA0"/>
<dbReference type="InterPro" id="IPR003609">
    <property type="entry name" value="Pan_app"/>
</dbReference>
<feature type="non-terminal residue" evidence="2">
    <location>
        <position position="106"/>
    </location>
</feature>
<evidence type="ECO:0000259" key="1">
    <source>
        <dbReference type="PROSITE" id="PS50948"/>
    </source>
</evidence>